<dbReference type="Proteomes" id="UP000789525">
    <property type="component" value="Unassembled WGS sequence"/>
</dbReference>
<keyword evidence="2" id="KW-1185">Reference proteome</keyword>
<proteinExistence type="predicted"/>
<name>A0ACA9NK97_9GLOM</name>
<comment type="caution">
    <text evidence="1">The sequence shown here is derived from an EMBL/GenBank/DDBJ whole genome shotgun (WGS) entry which is preliminary data.</text>
</comment>
<evidence type="ECO:0000313" key="2">
    <source>
        <dbReference type="Proteomes" id="UP000789525"/>
    </source>
</evidence>
<protein>
    <submittedName>
        <fullName evidence="1">1475_t:CDS:1</fullName>
    </submittedName>
</protein>
<dbReference type="EMBL" id="CAJVPT010022510">
    <property type="protein sequence ID" value="CAG8660391.1"/>
    <property type="molecule type" value="Genomic_DNA"/>
</dbReference>
<evidence type="ECO:0000313" key="1">
    <source>
        <dbReference type="EMBL" id="CAG8660391.1"/>
    </source>
</evidence>
<reference evidence="1" key="1">
    <citation type="submission" date="2021-06" db="EMBL/GenBank/DDBJ databases">
        <authorList>
            <person name="Kallberg Y."/>
            <person name="Tangrot J."/>
            <person name="Rosling A."/>
        </authorList>
    </citation>
    <scope>NUCLEOTIDE SEQUENCE</scope>
    <source>
        <strain evidence="1">CL356</strain>
    </source>
</reference>
<accession>A0ACA9NK97</accession>
<sequence length="164" mass="18040">MSHPAYLGILLHTSKYPHQACNGVLLGTVKPGGETTVERSLPLLHNWTGLSPMMEIGLDLAETHATTLKLSIVGYYQATPNFHDRGLGPVGDKVLAKLRQKSPNALGLLVHLDELTPKSHLETPGLVVCHSCYLLPTILTPDFRQFLPLRSPFRTASQLLESWN</sequence>
<gene>
    <name evidence="1" type="ORF">ACOLOM_LOCUS8569</name>
</gene>
<organism evidence="1 2">
    <name type="scientific">Acaulospora colombiana</name>
    <dbReference type="NCBI Taxonomy" id="27376"/>
    <lineage>
        <taxon>Eukaryota</taxon>
        <taxon>Fungi</taxon>
        <taxon>Fungi incertae sedis</taxon>
        <taxon>Mucoromycota</taxon>
        <taxon>Glomeromycotina</taxon>
        <taxon>Glomeromycetes</taxon>
        <taxon>Diversisporales</taxon>
        <taxon>Acaulosporaceae</taxon>
        <taxon>Acaulospora</taxon>
    </lineage>
</organism>